<sequence>MATIVRGIRPLQRLSLCAQCRRPFFSGRTQQSGHNKWSKIRHDKAVKDGQKAKVRSELAKLITLYSKLYGADINQNPQLATAVTLAKKQQLPKDKIEGAIARGQGRSLAGKILESITFEVISPPNVALILDVETDNRNRAIAEIKDIVSTGGAAVSGSKFYFTRVGRVVFEKGENDIDDIMDDAIEAGAEDIESDADRDIVIWTQPTLTSQICEALTSKRGLKVKSSGIIWNPNPESEAKVDSSWKLPQFTKMLTALSEYPDVQAVYSNISRGNLSDEEWAGIANNVDVGIDI</sequence>
<dbReference type="FunFam" id="1.10.10.200:FF:000002">
    <property type="entry name" value="Probable transcriptional regulatory protein CLM62_37755"/>
    <property type="match status" value="1"/>
</dbReference>
<dbReference type="InterPro" id="IPR049083">
    <property type="entry name" value="TACO1_YebC_N"/>
</dbReference>
<dbReference type="InterPro" id="IPR048300">
    <property type="entry name" value="TACO1_YebC-like_2nd/3rd_dom"/>
</dbReference>
<dbReference type="Pfam" id="PF20772">
    <property type="entry name" value="TACO1_YebC_N"/>
    <property type="match status" value="1"/>
</dbReference>
<protein>
    <submittedName>
        <fullName evidence="5">Transcriptional regulator TACO1-like protein</fullName>
    </submittedName>
</protein>
<evidence type="ECO:0000256" key="2">
    <source>
        <dbReference type="ARBA" id="ARBA00008724"/>
    </source>
</evidence>
<evidence type="ECO:0000256" key="1">
    <source>
        <dbReference type="ARBA" id="ARBA00004173"/>
    </source>
</evidence>
<comment type="similarity">
    <text evidence="2">Belongs to the TACO1 family.</text>
</comment>
<gene>
    <name evidence="5" type="ORF">B0T14DRAFT_536052</name>
</gene>
<dbReference type="Gene3D" id="3.30.70.980">
    <property type="match status" value="2"/>
</dbReference>
<evidence type="ECO:0000259" key="3">
    <source>
        <dbReference type="Pfam" id="PF01709"/>
    </source>
</evidence>
<dbReference type="PANTHER" id="PTHR12532:SF0">
    <property type="entry name" value="TRANSLATIONAL ACTIVATOR OF CYTOCHROME C OXIDASE 1"/>
    <property type="match status" value="1"/>
</dbReference>
<dbReference type="HAMAP" id="MF_00693">
    <property type="entry name" value="Transcrip_reg_TACO1"/>
    <property type="match status" value="1"/>
</dbReference>
<evidence type="ECO:0000313" key="5">
    <source>
        <dbReference type="EMBL" id="KAK0623081.1"/>
    </source>
</evidence>
<dbReference type="Pfam" id="PF01709">
    <property type="entry name" value="Transcrip_reg"/>
    <property type="match status" value="1"/>
</dbReference>
<dbReference type="Proteomes" id="UP001175000">
    <property type="component" value="Unassembled WGS sequence"/>
</dbReference>
<reference evidence="5" key="1">
    <citation type="submission" date="2023-06" db="EMBL/GenBank/DDBJ databases">
        <title>Genome-scale phylogeny and comparative genomics of the fungal order Sordariales.</title>
        <authorList>
            <consortium name="Lawrence Berkeley National Laboratory"/>
            <person name="Hensen N."/>
            <person name="Bonometti L."/>
            <person name="Westerberg I."/>
            <person name="Brannstrom I.O."/>
            <person name="Guillou S."/>
            <person name="Cros-Aarteil S."/>
            <person name="Calhoun S."/>
            <person name="Haridas S."/>
            <person name="Kuo A."/>
            <person name="Mondo S."/>
            <person name="Pangilinan J."/>
            <person name="Riley R."/>
            <person name="Labutti K."/>
            <person name="Andreopoulos B."/>
            <person name="Lipzen A."/>
            <person name="Chen C."/>
            <person name="Yanf M."/>
            <person name="Daum C."/>
            <person name="Ng V."/>
            <person name="Clum A."/>
            <person name="Steindorff A."/>
            <person name="Ohm R."/>
            <person name="Martin F."/>
            <person name="Silar P."/>
            <person name="Natvig D."/>
            <person name="Lalanne C."/>
            <person name="Gautier V."/>
            <person name="Ament-Velasquez S.L."/>
            <person name="Kruys A."/>
            <person name="Hutchinson M.I."/>
            <person name="Powell A.J."/>
            <person name="Barry K."/>
            <person name="Miller A.N."/>
            <person name="Grigoriev I.V."/>
            <person name="Debuchy R."/>
            <person name="Gladieux P."/>
            <person name="Thoren M.H."/>
            <person name="Johannesson H."/>
        </authorList>
    </citation>
    <scope>NUCLEOTIDE SEQUENCE</scope>
    <source>
        <strain evidence="5">CBS 606.72</strain>
    </source>
</reference>
<dbReference type="GO" id="GO:0005739">
    <property type="term" value="C:mitochondrion"/>
    <property type="evidence" value="ECO:0007669"/>
    <property type="project" value="UniProtKB-SubCell"/>
</dbReference>
<evidence type="ECO:0000259" key="4">
    <source>
        <dbReference type="Pfam" id="PF20772"/>
    </source>
</evidence>
<dbReference type="EMBL" id="JAULSU010000003">
    <property type="protein sequence ID" value="KAK0623081.1"/>
    <property type="molecule type" value="Genomic_DNA"/>
</dbReference>
<organism evidence="5 6">
    <name type="scientific">Immersiella caudata</name>
    <dbReference type="NCBI Taxonomy" id="314043"/>
    <lineage>
        <taxon>Eukaryota</taxon>
        <taxon>Fungi</taxon>
        <taxon>Dikarya</taxon>
        <taxon>Ascomycota</taxon>
        <taxon>Pezizomycotina</taxon>
        <taxon>Sordariomycetes</taxon>
        <taxon>Sordariomycetidae</taxon>
        <taxon>Sordariales</taxon>
        <taxon>Lasiosphaeriaceae</taxon>
        <taxon>Immersiella</taxon>
    </lineage>
</organism>
<comment type="subcellular location">
    <subcellularLocation>
        <location evidence="1">Mitochondrion</location>
    </subcellularLocation>
</comment>
<dbReference type="InterPro" id="IPR017856">
    <property type="entry name" value="Integrase-like_N"/>
</dbReference>
<dbReference type="AlphaFoldDB" id="A0AA39WX00"/>
<dbReference type="Gene3D" id="1.10.10.200">
    <property type="match status" value="1"/>
</dbReference>
<feature type="domain" description="TACO1/YebC-like N-terminal" evidence="4">
    <location>
        <begin position="35"/>
        <end position="105"/>
    </location>
</feature>
<dbReference type="InterPro" id="IPR029072">
    <property type="entry name" value="YebC-like"/>
</dbReference>
<name>A0AA39WX00_9PEZI</name>
<proteinExistence type="inferred from homology"/>
<dbReference type="InterPro" id="IPR026564">
    <property type="entry name" value="Transcrip_reg_TACO1-like_dom3"/>
</dbReference>
<accession>A0AA39WX00</accession>
<feature type="domain" description="TACO1/YebC-like second and third" evidence="3">
    <location>
        <begin position="113"/>
        <end position="270"/>
    </location>
</feature>
<evidence type="ECO:0000313" key="6">
    <source>
        <dbReference type="Proteomes" id="UP001175000"/>
    </source>
</evidence>
<keyword evidence="6" id="KW-1185">Reference proteome</keyword>
<comment type="caution">
    <text evidence="5">The sequence shown here is derived from an EMBL/GenBank/DDBJ whole genome shotgun (WGS) entry which is preliminary data.</text>
</comment>
<dbReference type="SUPFAM" id="SSF75625">
    <property type="entry name" value="YebC-like"/>
    <property type="match status" value="1"/>
</dbReference>
<dbReference type="PANTHER" id="PTHR12532">
    <property type="entry name" value="TRANSLATIONAL ACTIVATOR OF CYTOCHROME C OXIDASE 1"/>
    <property type="match status" value="1"/>
</dbReference>
<dbReference type="InterPro" id="IPR002876">
    <property type="entry name" value="Transcrip_reg_TACO1-like"/>
</dbReference>